<organism evidence="1 2">
    <name type="scientific">Ceratitis capitata</name>
    <name type="common">Mediterranean fruit fly</name>
    <name type="synonym">Tephritis capitata</name>
    <dbReference type="NCBI Taxonomy" id="7213"/>
    <lineage>
        <taxon>Eukaryota</taxon>
        <taxon>Metazoa</taxon>
        <taxon>Ecdysozoa</taxon>
        <taxon>Arthropoda</taxon>
        <taxon>Hexapoda</taxon>
        <taxon>Insecta</taxon>
        <taxon>Pterygota</taxon>
        <taxon>Neoptera</taxon>
        <taxon>Endopterygota</taxon>
        <taxon>Diptera</taxon>
        <taxon>Brachycera</taxon>
        <taxon>Muscomorpha</taxon>
        <taxon>Tephritoidea</taxon>
        <taxon>Tephritidae</taxon>
        <taxon>Ceratitis</taxon>
        <taxon>Ceratitis</taxon>
    </lineage>
</organism>
<keyword evidence="2" id="KW-1185">Reference proteome</keyword>
<feature type="non-terminal residue" evidence="1">
    <location>
        <position position="1"/>
    </location>
</feature>
<gene>
    <name evidence="1" type="ORF">CCAP1982_LOCUS5924</name>
</gene>
<protein>
    <submittedName>
        <fullName evidence="1">(Mediterranean fruit fly) hypothetical protein</fullName>
    </submittedName>
</protein>
<reference evidence="1" key="1">
    <citation type="submission" date="2020-11" db="EMBL/GenBank/DDBJ databases">
        <authorList>
            <person name="Whitehead M."/>
        </authorList>
    </citation>
    <scope>NUCLEOTIDE SEQUENCE</scope>
    <source>
        <strain evidence="1">EGII</strain>
    </source>
</reference>
<name>A0A811UER1_CERCA</name>
<dbReference type="AlphaFoldDB" id="A0A811UER1"/>
<sequence>WHTKRPNNEESIQHLLAAGRAKIKEGSLIMIAVDLLYSGAATSSRVAKLLSISGFPKQTIIWRKDGQPLRSGACVRLLSTEHIRITLNTQDNEYIVKNNLESAQSTADLKLGGG</sequence>
<dbReference type="Proteomes" id="UP000606786">
    <property type="component" value="Unassembled WGS sequence"/>
</dbReference>
<evidence type="ECO:0000313" key="1">
    <source>
        <dbReference type="EMBL" id="CAD6997291.1"/>
    </source>
</evidence>
<comment type="caution">
    <text evidence="1">The sequence shown here is derived from an EMBL/GenBank/DDBJ whole genome shotgun (WGS) entry which is preliminary data.</text>
</comment>
<dbReference type="EMBL" id="CAJHJT010000012">
    <property type="protein sequence ID" value="CAD6997291.1"/>
    <property type="molecule type" value="Genomic_DNA"/>
</dbReference>
<proteinExistence type="predicted"/>
<evidence type="ECO:0000313" key="2">
    <source>
        <dbReference type="Proteomes" id="UP000606786"/>
    </source>
</evidence>
<accession>A0A811UER1</accession>